<keyword evidence="3" id="KW-1185">Reference proteome</keyword>
<dbReference type="EMBL" id="CP144751">
    <property type="protein sequence ID" value="WVZ85943.1"/>
    <property type="molecule type" value="Genomic_DNA"/>
</dbReference>
<gene>
    <name evidence="2" type="ORF">U9M48_032799</name>
</gene>
<evidence type="ECO:0008006" key="4">
    <source>
        <dbReference type="Google" id="ProtNLM"/>
    </source>
</evidence>
<name>A0AAQ3U6L3_PASNO</name>
<evidence type="ECO:0000256" key="1">
    <source>
        <dbReference type="SAM" id="MobiDB-lite"/>
    </source>
</evidence>
<dbReference type="InterPro" id="IPR036047">
    <property type="entry name" value="F-box-like_dom_sf"/>
</dbReference>
<proteinExistence type="predicted"/>
<dbReference type="SUPFAM" id="SSF81383">
    <property type="entry name" value="F-box domain"/>
    <property type="match status" value="1"/>
</dbReference>
<organism evidence="2 3">
    <name type="scientific">Paspalum notatum var. saurae</name>
    <dbReference type="NCBI Taxonomy" id="547442"/>
    <lineage>
        <taxon>Eukaryota</taxon>
        <taxon>Viridiplantae</taxon>
        <taxon>Streptophyta</taxon>
        <taxon>Embryophyta</taxon>
        <taxon>Tracheophyta</taxon>
        <taxon>Spermatophyta</taxon>
        <taxon>Magnoliopsida</taxon>
        <taxon>Liliopsida</taxon>
        <taxon>Poales</taxon>
        <taxon>Poaceae</taxon>
        <taxon>PACMAD clade</taxon>
        <taxon>Panicoideae</taxon>
        <taxon>Andropogonodae</taxon>
        <taxon>Paspaleae</taxon>
        <taxon>Paspalinae</taxon>
        <taxon>Paspalum</taxon>
    </lineage>
</organism>
<feature type="region of interest" description="Disordered" evidence="1">
    <location>
        <begin position="1"/>
        <end position="28"/>
    </location>
</feature>
<dbReference type="PANTHER" id="PTHR35828">
    <property type="entry name" value="OS08G0203800 PROTEIN-RELATED"/>
    <property type="match status" value="1"/>
</dbReference>
<dbReference type="Proteomes" id="UP001341281">
    <property type="component" value="Chromosome 07"/>
</dbReference>
<reference evidence="2 3" key="1">
    <citation type="submission" date="2024-02" db="EMBL/GenBank/DDBJ databases">
        <title>High-quality chromosome-scale genome assembly of Pensacola bahiagrass (Paspalum notatum Flugge var. saurae).</title>
        <authorList>
            <person name="Vega J.M."/>
            <person name="Podio M."/>
            <person name="Orjuela J."/>
            <person name="Siena L.A."/>
            <person name="Pessino S.C."/>
            <person name="Combes M.C."/>
            <person name="Mariac C."/>
            <person name="Albertini E."/>
            <person name="Pupilli F."/>
            <person name="Ortiz J.P.A."/>
            <person name="Leblanc O."/>
        </authorList>
    </citation>
    <scope>NUCLEOTIDE SEQUENCE [LARGE SCALE GENOMIC DNA]</scope>
    <source>
        <strain evidence="2">R1</strain>
        <tissue evidence="2">Leaf</tissue>
    </source>
</reference>
<dbReference type="PANTHER" id="PTHR35828:SF3">
    <property type="entry name" value="OS03G0775900 PROTEIN"/>
    <property type="match status" value="1"/>
</dbReference>
<accession>A0AAQ3U6L3</accession>
<protein>
    <recommendedName>
        <fullName evidence="4">F-box domain-containing protein</fullName>
    </recommendedName>
</protein>
<evidence type="ECO:0000313" key="2">
    <source>
        <dbReference type="EMBL" id="WVZ85943.1"/>
    </source>
</evidence>
<dbReference type="AlphaFoldDB" id="A0AAQ3U6L3"/>
<evidence type="ECO:0000313" key="3">
    <source>
        <dbReference type="Proteomes" id="UP001341281"/>
    </source>
</evidence>
<sequence length="114" mass="12467">MSMSSAAKRRRFCGADEETTSEPPPPIMSIPGHLLVDILARSDAATMVRCAATSKPIRRAILDPEFRRATFHGRFQPAAPALVGFSYVNAGCYTQLPPMQSLRFDAGLLFPTLK</sequence>